<dbReference type="Gramene" id="OIT40188">
    <property type="protein sequence ID" value="OIT40188"/>
    <property type="gene ID" value="A4A49_00083"/>
</dbReference>
<protein>
    <recommendedName>
        <fullName evidence="5">Cell wall protein</fullName>
    </recommendedName>
</protein>
<evidence type="ECO:0000313" key="4">
    <source>
        <dbReference type="Proteomes" id="UP000187609"/>
    </source>
</evidence>
<reference evidence="3" key="1">
    <citation type="submission" date="2016-11" db="EMBL/GenBank/DDBJ databases">
        <title>The genome of Nicotiana attenuata.</title>
        <authorList>
            <person name="Xu S."/>
            <person name="Brockmoeller T."/>
            <person name="Gaquerel E."/>
            <person name="Navarro A."/>
            <person name="Kuhl H."/>
            <person name="Gase K."/>
            <person name="Ling Z."/>
            <person name="Zhou W."/>
            <person name="Kreitzer C."/>
            <person name="Stanke M."/>
            <person name="Tang H."/>
            <person name="Lyons E."/>
            <person name="Pandey P."/>
            <person name="Pandey S.P."/>
            <person name="Timmermann B."/>
            <person name="Baldwin I.T."/>
        </authorList>
    </citation>
    <scope>NUCLEOTIDE SEQUENCE [LARGE SCALE GENOMIC DNA]</scope>
    <source>
        <strain evidence="3">UT</strain>
    </source>
</reference>
<dbReference type="KEGG" id="nau:109237120"/>
<dbReference type="Proteomes" id="UP000187609">
    <property type="component" value="Unassembled WGS sequence"/>
</dbReference>
<keyword evidence="4" id="KW-1185">Reference proteome</keyword>
<name>A0A314LEV5_NICAT</name>
<dbReference type="AlphaFoldDB" id="A0A314LEV5"/>
<evidence type="ECO:0000256" key="2">
    <source>
        <dbReference type="SAM" id="SignalP"/>
    </source>
</evidence>
<feature type="region of interest" description="Disordered" evidence="1">
    <location>
        <begin position="67"/>
        <end position="103"/>
    </location>
</feature>
<evidence type="ECO:0000256" key="1">
    <source>
        <dbReference type="SAM" id="MobiDB-lite"/>
    </source>
</evidence>
<organism evidence="3 4">
    <name type="scientific">Nicotiana attenuata</name>
    <name type="common">Coyote tobacco</name>
    <dbReference type="NCBI Taxonomy" id="49451"/>
    <lineage>
        <taxon>Eukaryota</taxon>
        <taxon>Viridiplantae</taxon>
        <taxon>Streptophyta</taxon>
        <taxon>Embryophyta</taxon>
        <taxon>Tracheophyta</taxon>
        <taxon>Spermatophyta</taxon>
        <taxon>Magnoliopsida</taxon>
        <taxon>eudicotyledons</taxon>
        <taxon>Gunneridae</taxon>
        <taxon>Pentapetalae</taxon>
        <taxon>asterids</taxon>
        <taxon>lamiids</taxon>
        <taxon>Solanales</taxon>
        <taxon>Solanaceae</taxon>
        <taxon>Nicotianoideae</taxon>
        <taxon>Nicotianeae</taxon>
        <taxon>Nicotiana</taxon>
    </lineage>
</organism>
<comment type="caution">
    <text evidence="3">The sequence shown here is derived from an EMBL/GenBank/DDBJ whole genome shotgun (WGS) entry which is preliminary data.</text>
</comment>
<gene>
    <name evidence="3" type="ORF">A4A49_00083</name>
</gene>
<dbReference type="EMBL" id="MJEQ01000044">
    <property type="protein sequence ID" value="OIT40188.1"/>
    <property type="molecule type" value="Genomic_DNA"/>
</dbReference>
<feature type="signal peptide" evidence="2">
    <location>
        <begin position="1"/>
        <end position="28"/>
    </location>
</feature>
<evidence type="ECO:0008006" key="5">
    <source>
        <dbReference type="Google" id="ProtNLM"/>
    </source>
</evidence>
<evidence type="ECO:0000313" key="3">
    <source>
        <dbReference type="EMBL" id="OIT40188.1"/>
    </source>
</evidence>
<proteinExistence type="predicted"/>
<sequence length="103" mass="10872">MGFQCGNMISRLIMVVALVGSLVCGINGEGTYSRKLYGGGQIIISHEGGINPALSGDYPLPLGMNDFRGENFHPGSRQPSGPFGGVNDLPDQSNSPFDYRPVG</sequence>
<dbReference type="OrthoDB" id="10388029at2759"/>
<feature type="chain" id="PRO_5016434265" description="Cell wall protein" evidence="2">
    <location>
        <begin position="29"/>
        <end position="103"/>
    </location>
</feature>
<accession>A0A314LEV5</accession>
<keyword evidence="2" id="KW-0732">Signal</keyword>